<dbReference type="STRING" id="1817863.A2Y62_20425"/>
<proteinExistence type="predicted"/>
<dbReference type="PROSITE" id="PS00211">
    <property type="entry name" value="ABC_TRANSPORTER_1"/>
    <property type="match status" value="1"/>
</dbReference>
<keyword evidence="3" id="KW-0067">ATP-binding</keyword>
<dbReference type="AlphaFoldDB" id="A0A1F5VX54"/>
<dbReference type="InterPro" id="IPR017871">
    <property type="entry name" value="ABC_transporter-like_CS"/>
</dbReference>
<dbReference type="SUPFAM" id="SSF52540">
    <property type="entry name" value="P-loop containing nucleoside triphosphate hydrolases"/>
    <property type="match status" value="1"/>
</dbReference>
<feature type="domain" description="ABC transporter" evidence="4">
    <location>
        <begin position="2"/>
        <end position="240"/>
    </location>
</feature>
<evidence type="ECO:0000313" key="5">
    <source>
        <dbReference type="EMBL" id="OGF68009.1"/>
    </source>
</evidence>
<dbReference type="SMART" id="SM00382">
    <property type="entry name" value="AAA"/>
    <property type="match status" value="1"/>
</dbReference>
<evidence type="ECO:0000256" key="2">
    <source>
        <dbReference type="ARBA" id="ARBA00022741"/>
    </source>
</evidence>
<keyword evidence="2" id="KW-0547">Nucleotide-binding</keyword>
<dbReference type="Proteomes" id="UP000178943">
    <property type="component" value="Unassembled WGS sequence"/>
</dbReference>
<evidence type="ECO:0000256" key="3">
    <source>
        <dbReference type="ARBA" id="ARBA00022840"/>
    </source>
</evidence>
<evidence type="ECO:0000256" key="1">
    <source>
        <dbReference type="ARBA" id="ARBA00022448"/>
    </source>
</evidence>
<dbReference type="EMBL" id="MFGW01000033">
    <property type="protein sequence ID" value="OGF68009.1"/>
    <property type="molecule type" value="Genomic_DNA"/>
</dbReference>
<dbReference type="InterPro" id="IPR003593">
    <property type="entry name" value="AAA+_ATPase"/>
</dbReference>
<dbReference type="PROSITE" id="PS50893">
    <property type="entry name" value="ABC_TRANSPORTER_2"/>
    <property type="match status" value="1"/>
</dbReference>
<dbReference type="InterPro" id="IPR003439">
    <property type="entry name" value="ABC_transporter-like_ATP-bd"/>
</dbReference>
<dbReference type="GO" id="GO:0005524">
    <property type="term" value="F:ATP binding"/>
    <property type="evidence" value="ECO:0007669"/>
    <property type="project" value="UniProtKB-KW"/>
</dbReference>
<dbReference type="FunFam" id="3.40.50.300:FF:000134">
    <property type="entry name" value="Iron-enterobactin ABC transporter ATP-binding protein"/>
    <property type="match status" value="1"/>
</dbReference>
<dbReference type="Gene3D" id="3.40.50.300">
    <property type="entry name" value="P-loop containing nucleotide triphosphate hydrolases"/>
    <property type="match status" value="1"/>
</dbReference>
<evidence type="ECO:0000313" key="6">
    <source>
        <dbReference type="Proteomes" id="UP000178943"/>
    </source>
</evidence>
<dbReference type="PANTHER" id="PTHR42734">
    <property type="entry name" value="METAL TRANSPORT SYSTEM ATP-BINDING PROTEIN TM_0124-RELATED"/>
    <property type="match status" value="1"/>
</dbReference>
<reference evidence="5 6" key="1">
    <citation type="journal article" date="2016" name="Nat. Commun.">
        <title>Thousands of microbial genomes shed light on interconnected biogeochemical processes in an aquifer system.</title>
        <authorList>
            <person name="Anantharaman K."/>
            <person name="Brown C.T."/>
            <person name="Hug L.A."/>
            <person name="Sharon I."/>
            <person name="Castelle C.J."/>
            <person name="Probst A.J."/>
            <person name="Thomas B.C."/>
            <person name="Singh A."/>
            <person name="Wilkins M.J."/>
            <person name="Karaoz U."/>
            <person name="Brodie E.L."/>
            <person name="Williams K.H."/>
            <person name="Hubbard S.S."/>
            <person name="Banfield J.F."/>
        </authorList>
    </citation>
    <scope>NUCLEOTIDE SEQUENCE [LARGE SCALE GENOMIC DNA]</scope>
</reference>
<protein>
    <recommendedName>
        <fullName evidence="4">ABC transporter domain-containing protein</fullName>
    </recommendedName>
</protein>
<dbReference type="InterPro" id="IPR027417">
    <property type="entry name" value="P-loop_NTPase"/>
</dbReference>
<name>A0A1F5VX54_9BACT</name>
<keyword evidence="1" id="KW-0813">Transport</keyword>
<gene>
    <name evidence="5" type="ORF">A2Y62_20425</name>
</gene>
<dbReference type="GO" id="GO:0016887">
    <property type="term" value="F:ATP hydrolysis activity"/>
    <property type="evidence" value="ECO:0007669"/>
    <property type="project" value="InterPro"/>
</dbReference>
<comment type="caution">
    <text evidence="5">The sequence shown here is derived from an EMBL/GenBank/DDBJ whole genome shotgun (WGS) entry which is preliminary data.</text>
</comment>
<dbReference type="Pfam" id="PF00005">
    <property type="entry name" value="ABC_tran"/>
    <property type="match status" value="1"/>
</dbReference>
<sequence length="257" mass="28337">MILLRNISVAHRHEFALLDISLSVGRGEFVVILGPNGAGKTTLLKVINGLCRPTSGSGEIFGQVMNSSNAGGIRRAIGYVPQIMNIDPRFPITAYEVVSFGRISKAGLFRQLGKIDKQVIEQAMSLTGIEQLADRPIGHLSGGEQQKVAIARAIAQEPELLLLDEPTSNLDLSAQQTITSLIETIYLEKKITTVMVTHLLHHIPHHAQRLILMKKGEIIKDGKRDELMDEQTLSELYDCQLSKSYIMSGTLFTPEKK</sequence>
<accession>A0A1F5VX54</accession>
<organism evidence="5 6">
    <name type="scientific">Candidatus Fischerbacteria bacterium RBG_13_37_8</name>
    <dbReference type="NCBI Taxonomy" id="1817863"/>
    <lineage>
        <taxon>Bacteria</taxon>
        <taxon>Candidatus Fischeribacteriota</taxon>
    </lineage>
</organism>
<dbReference type="CDD" id="cd03235">
    <property type="entry name" value="ABC_Metallic_Cations"/>
    <property type="match status" value="1"/>
</dbReference>
<evidence type="ECO:0000259" key="4">
    <source>
        <dbReference type="PROSITE" id="PS50893"/>
    </source>
</evidence>
<dbReference type="InterPro" id="IPR050153">
    <property type="entry name" value="Metal_Ion_Import_ABC"/>
</dbReference>